<dbReference type="Proteomes" id="UP000007305">
    <property type="component" value="Chromosome 10"/>
</dbReference>
<feature type="compositionally biased region" description="Low complexity" evidence="1">
    <location>
        <begin position="88"/>
        <end position="118"/>
    </location>
</feature>
<dbReference type="AlphaFoldDB" id="A0A804RIM9"/>
<sequence>MAQTLTSTRVPAGTSYPATVVCSRATRGIRSGTTGCSRMDSLTTASRYGRPGMSPSPTRRSRPTTRSSSSVTLHRTRGSRSTSDMAHSTVTDDVSVPPVTSSSTDALTPSRSSGTSRRPPGPPSPSSASCSSRSTMSPGTNAAPSRRRRSPCSRSTCSMNRSNFPASRFILPTYPCASSQPSHGTMSPTCSAPLRKKISSIIHLNSSGVAAAPGPPASSSPTYFLPSTMREITLSVTMSRRSLSTTAAVLVVLVAGCGCRSRSMARTSSARTRSVRRSWRALSSSVTHNLRS</sequence>
<dbReference type="FunCoup" id="A0A804RIM9">
    <property type="interactions" value="474"/>
</dbReference>
<evidence type="ECO:0000313" key="2">
    <source>
        <dbReference type="EnsemblPlants" id="Zm00001eb415990_P001"/>
    </source>
</evidence>
<dbReference type="Gramene" id="Zm00001eb415990_T001">
    <property type="protein sequence ID" value="Zm00001eb415990_P001"/>
    <property type="gene ID" value="Zm00001eb415990"/>
</dbReference>
<reference evidence="2" key="2">
    <citation type="submission" date="2019-07" db="EMBL/GenBank/DDBJ databases">
        <authorList>
            <person name="Seetharam A."/>
            <person name="Woodhouse M."/>
            <person name="Cannon E."/>
        </authorList>
    </citation>
    <scope>NUCLEOTIDE SEQUENCE [LARGE SCALE GENOMIC DNA]</scope>
    <source>
        <strain evidence="2">cv. B73</strain>
    </source>
</reference>
<keyword evidence="3" id="KW-1185">Reference proteome</keyword>
<dbReference type="InParanoid" id="A0A804RIM9"/>
<name>A0A804RIM9_MAIZE</name>
<accession>A0A804RIM9</accession>
<protein>
    <submittedName>
        <fullName evidence="2">Uncharacterized protein</fullName>
    </submittedName>
</protein>
<evidence type="ECO:0000256" key="1">
    <source>
        <dbReference type="SAM" id="MobiDB-lite"/>
    </source>
</evidence>
<organism evidence="2 3">
    <name type="scientific">Zea mays</name>
    <name type="common">Maize</name>
    <dbReference type="NCBI Taxonomy" id="4577"/>
    <lineage>
        <taxon>Eukaryota</taxon>
        <taxon>Viridiplantae</taxon>
        <taxon>Streptophyta</taxon>
        <taxon>Embryophyta</taxon>
        <taxon>Tracheophyta</taxon>
        <taxon>Spermatophyta</taxon>
        <taxon>Magnoliopsida</taxon>
        <taxon>Liliopsida</taxon>
        <taxon>Poales</taxon>
        <taxon>Poaceae</taxon>
        <taxon>PACMAD clade</taxon>
        <taxon>Panicoideae</taxon>
        <taxon>Andropogonodae</taxon>
        <taxon>Andropogoneae</taxon>
        <taxon>Tripsacinae</taxon>
        <taxon>Zea</taxon>
    </lineage>
</organism>
<feature type="region of interest" description="Disordered" evidence="1">
    <location>
        <begin position="29"/>
        <end position="158"/>
    </location>
</feature>
<dbReference type="EnsemblPlants" id="Zm00001eb415990_T001">
    <property type="protein sequence ID" value="Zm00001eb415990_P001"/>
    <property type="gene ID" value="Zm00001eb415990"/>
</dbReference>
<feature type="compositionally biased region" description="Polar residues" evidence="1">
    <location>
        <begin position="31"/>
        <end position="46"/>
    </location>
</feature>
<reference evidence="2" key="3">
    <citation type="submission" date="2021-05" db="UniProtKB">
        <authorList>
            <consortium name="EnsemblPlants"/>
        </authorList>
    </citation>
    <scope>IDENTIFICATION</scope>
    <source>
        <strain evidence="2">cv. B73</strain>
    </source>
</reference>
<feature type="compositionally biased region" description="Low complexity" evidence="1">
    <location>
        <begin position="126"/>
        <end position="138"/>
    </location>
</feature>
<proteinExistence type="predicted"/>
<reference evidence="3" key="1">
    <citation type="journal article" date="2009" name="Science">
        <title>The B73 maize genome: complexity, diversity, and dynamics.</title>
        <authorList>
            <person name="Schnable P.S."/>
            <person name="Ware D."/>
            <person name="Fulton R.S."/>
            <person name="Stein J.C."/>
            <person name="Wei F."/>
            <person name="Pasternak S."/>
            <person name="Liang C."/>
            <person name="Zhang J."/>
            <person name="Fulton L."/>
            <person name="Graves T.A."/>
            <person name="Minx P."/>
            <person name="Reily A.D."/>
            <person name="Courtney L."/>
            <person name="Kruchowski S.S."/>
            <person name="Tomlinson C."/>
            <person name="Strong C."/>
            <person name="Delehaunty K."/>
            <person name="Fronick C."/>
            <person name="Courtney B."/>
            <person name="Rock S.M."/>
            <person name="Belter E."/>
            <person name="Du F."/>
            <person name="Kim K."/>
            <person name="Abbott R.M."/>
            <person name="Cotton M."/>
            <person name="Levy A."/>
            <person name="Marchetto P."/>
            <person name="Ochoa K."/>
            <person name="Jackson S.M."/>
            <person name="Gillam B."/>
            <person name="Chen W."/>
            <person name="Yan L."/>
            <person name="Higginbotham J."/>
            <person name="Cardenas M."/>
            <person name="Waligorski J."/>
            <person name="Applebaum E."/>
            <person name="Phelps L."/>
            <person name="Falcone J."/>
            <person name="Kanchi K."/>
            <person name="Thane T."/>
            <person name="Scimone A."/>
            <person name="Thane N."/>
            <person name="Henke J."/>
            <person name="Wang T."/>
            <person name="Ruppert J."/>
            <person name="Shah N."/>
            <person name="Rotter K."/>
            <person name="Hodges J."/>
            <person name="Ingenthron E."/>
            <person name="Cordes M."/>
            <person name="Kohlberg S."/>
            <person name="Sgro J."/>
            <person name="Delgado B."/>
            <person name="Mead K."/>
            <person name="Chinwalla A."/>
            <person name="Leonard S."/>
            <person name="Crouse K."/>
            <person name="Collura K."/>
            <person name="Kudrna D."/>
            <person name="Currie J."/>
            <person name="He R."/>
            <person name="Angelova A."/>
            <person name="Rajasekar S."/>
            <person name="Mueller T."/>
            <person name="Lomeli R."/>
            <person name="Scara G."/>
            <person name="Ko A."/>
            <person name="Delaney K."/>
            <person name="Wissotski M."/>
            <person name="Lopez G."/>
            <person name="Campos D."/>
            <person name="Braidotti M."/>
            <person name="Ashley E."/>
            <person name="Golser W."/>
            <person name="Kim H."/>
            <person name="Lee S."/>
            <person name="Lin J."/>
            <person name="Dujmic Z."/>
            <person name="Kim W."/>
            <person name="Talag J."/>
            <person name="Zuccolo A."/>
            <person name="Fan C."/>
            <person name="Sebastian A."/>
            <person name="Kramer M."/>
            <person name="Spiegel L."/>
            <person name="Nascimento L."/>
            <person name="Zutavern T."/>
            <person name="Miller B."/>
            <person name="Ambroise C."/>
            <person name="Muller S."/>
            <person name="Spooner W."/>
            <person name="Narechania A."/>
            <person name="Ren L."/>
            <person name="Wei S."/>
            <person name="Kumari S."/>
            <person name="Faga B."/>
            <person name="Levy M.J."/>
            <person name="McMahan L."/>
            <person name="Van Buren P."/>
            <person name="Vaughn M.W."/>
            <person name="Ying K."/>
            <person name="Yeh C.-T."/>
            <person name="Emrich S.J."/>
            <person name="Jia Y."/>
            <person name="Kalyanaraman A."/>
            <person name="Hsia A.-P."/>
            <person name="Barbazuk W.B."/>
            <person name="Baucom R.S."/>
            <person name="Brutnell T.P."/>
            <person name="Carpita N.C."/>
            <person name="Chaparro C."/>
            <person name="Chia J.-M."/>
            <person name="Deragon J.-M."/>
            <person name="Estill J.C."/>
            <person name="Fu Y."/>
            <person name="Jeddeloh J.A."/>
            <person name="Han Y."/>
            <person name="Lee H."/>
            <person name="Li P."/>
            <person name="Lisch D.R."/>
            <person name="Liu S."/>
            <person name="Liu Z."/>
            <person name="Nagel D.H."/>
            <person name="McCann M.C."/>
            <person name="SanMiguel P."/>
            <person name="Myers A.M."/>
            <person name="Nettleton D."/>
            <person name="Nguyen J."/>
            <person name="Penning B.W."/>
            <person name="Ponnala L."/>
            <person name="Schneider K.L."/>
            <person name="Schwartz D.C."/>
            <person name="Sharma A."/>
            <person name="Soderlund C."/>
            <person name="Springer N.M."/>
            <person name="Sun Q."/>
            <person name="Wang H."/>
            <person name="Waterman M."/>
            <person name="Westerman R."/>
            <person name="Wolfgruber T.K."/>
            <person name="Yang L."/>
            <person name="Yu Y."/>
            <person name="Zhang L."/>
            <person name="Zhou S."/>
            <person name="Zhu Q."/>
            <person name="Bennetzen J.L."/>
            <person name="Dawe R.K."/>
            <person name="Jiang J."/>
            <person name="Jiang N."/>
            <person name="Presting G.G."/>
            <person name="Wessler S.R."/>
            <person name="Aluru S."/>
            <person name="Martienssen R.A."/>
            <person name="Clifton S.W."/>
            <person name="McCombie W.R."/>
            <person name="Wing R.A."/>
            <person name="Wilson R.K."/>
        </authorList>
    </citation>
    <scope>NUCLEOTIDE SEQUENCE [LARGE SCALE GENOMIC DNA]</scope>
    <source>
        <strain evidence="3">cv. B73</strain>
    </source>
</reference>
<evidence type="ECO:0000313" key="3">
    <source>
        <dbReference type="Proteomes" id="UP000007305"/>
    </source>
</evidence>